<dbReference type="RefSeq" id="WP_196291813.1">
    <property type="nucleotide sequence ID" value="NZ_JADQDM010000002.1"/>
</dbReference>
<proteinExistence type="predicted"/>
<feature type="transmembrane region" description="Helical" evidence="1">
    <location>
        <begin position="134"/>
        <end position="155"/>
    </location>
</feature>
<feature type="transmembrane region" description="Helical" evidence="1">
    <location>
        <begin position="25"/>
        <end position="45"/>
    </location>
</feature>
<keyword evidence="3" id="KW-1185">Reference proteome</keyword>
<dbReference type="EMBL" id="JADQDM010000002">
    <property type="protein sequence ID" value="MBF9220349.1"/>
    <property type="molecule type" value="Genomic_DNA"/>
</dbReference>
<protein>
    <recommendedName>
        <fullName evidence="4">Glycosyltransferase RgtA/B/C/D-like domain-containing protein</fullName>
    </recommendedName>
</protein>
<keyword evidence="1" id="KW-0472">Membrane</keyword>
<feature type="transmembrane region" description="Helical" evidence="1">
    <location>
        <begin position="454"/>
        <end position="473"/>
    </location>
</feature>
<sequence length="621" mass="68576">MSGSVPEAQVPSAGREALSQPGGRFFLLVGLGLLALCAGYAAAILHSTPWAEARGLDAIFPFYAWRTRPFTAGALARAWQLLGGAAAALGLLAAGLAAGAPGRQELRALARQGRAMRHSLAQTAASLTPRQRRLAWWGFAALTVLRAGLSLASVTPEYDDAASYTLFVSQGLFVTASYYPIPNNHVLSNVLSWLFYQVSPNFWWTMRLPVLLTTSAATVLWFVGFLRWRVKFWPAALALLLFSISKLSIYHSSVGRGYWLLTALAGVMFFVTLALGENTRHPRAAWALFILSGVLGAYTVPTFAVVIASAGAWLAWQFIRQKAYANLLRLLTAGLLTVAATLLLYSPLLFVSGPAIFFGNGFVAPRPLPEFVAGLPAYLWENEGFLAGQIKAGAVLTILGLALAAVLWRRARRGQLPAAQAAPWLGLAPAALWFWAFPYAVLMAQRVFAPGRTLLYKAIFFFVLLAMGVEWLLERPKFRQWRALRPGLAVAALVWTGYQFESLWRDNRIPHQHNADYHAAFAWLARQPRGPVLVPEPTHSIFLRLYFRSELPAQSWQLDGRPAPGRAYPYVVAFPDKRGYFQPKFTYAPAYRNREVEIYRVPVSGPPPAGLPPYWYLNEDL</sequence>
<accession>A0ABS0I189</accession>
<feature type="transmembrane region" description="Helical" evidence="1">
    <location>
        <begin position="202"/>
        <end position="226"/>
    </location>
</feature>
<feature type="transmembrane region" description="Helical" evidence="1">
    <location>
        <begin position="390"/>
        <end position="409"/>
    </location>
</feature>
<feature type="transmembrane region" description="Helical" evidence="1">
    <location>
        <begin position="421"/>
        <end position="442"/>
    </location>
</feature>
<feature type="transmembrane region" description="Helical" evidence="1">
    <location>
        <begin position="78"/>
        <end position="98"/>
    </location>
</feature>
<feature type="transmembrane region" description="Helical" evidence="1">
    <location>
        <begin position="257"/>
        <end position="276"/>
    </location>
</feature>
<keyword evidence="1" id="KW-0812">Transmembrane</keyword>
<feature type="transmembrane region" description="Helical" evidence="1">
    <location>
        <begin position="288"/>
        <end position="315"/>
    </location>
</feature>
<reference evidence="2 3" key="1">
    <citation type="submission" date="2020-11" db="EMBL/GenBank/DDBJ databases">
        <authorList>
            <person name="Kim M.K."/>
        </authorList>
    </citation>
    <scope>NUCLEOTIDE SEQUENCE [LARGE SCALE GENOMIC DNA]</scope>
    <source>
        <strain evidence="2 3">BT662</strain>
    </source>
</reference>
<gene>
    <name evidence="2" type="ORF">I2H31_04470</name>
</gene>
<evidence type="ECO:0008006" key="4">
    <source>
        <dbReference type="Google" id="ProtNLM"/>
    </source>
</evidence>
<keyword evidence="1" id="KW-1133">Transmembrane helix</keyword>
<dbReference type="Proteomes" id="UP000618931">
    <property type="component" value="Unassembled WGS sequence"/>
</dbReference>
<feature type="transmembrane region" description="Helical" evidence="1">
    <location>
        <begin position="327"/>
        <end position="345"/>
    </location>
</feature>
<organism evidence="2 3">
    <name type="scientific">Hymenobacter ruricola</name>
    <dbReference type="NCBI Taxonomy" id="2791023"/>
    <lineage>
        <taxon>Bacteria</taxon>
        <taxon>Pseudomonadati</taxon>
        <taxon>Bacteroidota</taxon>
        <taxon>Cytophagia</taxon>
        <taxon>Cytophagales</taxon>
        <taxon>Hymenobacteraceae</taxon>
        <taxon>Hymenobacter</taxon>
    </lineage>
</organism>
<evidence type="ECO:0000256" key="1">
    <source>
        <dbReference type="SAM" id="Phobius"/>
    </source>
</evidence>
<comment type="caution">
    <text evidence="2">The sequence shown here is derived from an EMBL/GenBank/DDBJ whole genome shotgun (WGS) entry which is preliminary data.</text>
</comment>
<evidence type="ECO:0000313" key="3">
    <source>
        <dbReference type="Proteomes" id="UP000618931"/>
    </source>
</evidence>
<name>A0ABS0I189_9BACT</name>
<evidence type="ECO:0000313" key="2">
    <source>
        <dbReference type="EMBL" id="MBF9220349.1"/>
    </source>
</evidence>